<organism evidence="1 2">
    <name type="scientific">Engystomops pustulosus</name>
    <name type="common">Tungara frog</name>
    <name type="synonym">Physalaemus pustulosus</name>
    <dbReference type="NCBI Taxonomy" id="76066"/>
    <lineage>
        <taxon>Eukaryota</taxon>
        <taxon>Metazoa</taxon>
        <taxon>Chordata</taxon>
        <taxon>Craniata</taxon>
        <taxon>Vertebrata</taxon>
        <taxon>Euteleostomi</taxon>
        <taxon>Amphibia</taxon>
        <taxon>Batrachia</taxon>
        <taxon>Anura</taxon>
        <taxon>Neobatrachia</taxon>
        <taxon>Hyloidea</taxon>
        <taxon>Leptodactylidae</taxon>
        <taxon>Leiuperinae</taxon>
        <taxon>Engystomops</taxon>
    </lineage>
</organism>
<comment type="caution">
    <text evidence="1">The sequence shown here is derived from an EMBL/GenBank/DDBJ whole genome shotgun (WGS) entry which is preliminary data.</text>
</comment>
<accession>A0AAV6ZAV3</accession>
<proteinExistence type="predicted"/>
<protein>
    <submittedName>
        <fullName evidence="1">Uncharacterized protein</fullName>
    </submittedName>
</protein>
<keyword evidence="2" id="KW-1185">Reference proteome</keyword>
<gene>
    <name evidence="1" type="ORF">GDO81_019221</name>
</gene>
<name>A0AAV6ZAV3_ENGPU</name>
<dbReference type="AlphaFoldDB" id="A0AAV6ZAV3"/>
<evidence type="ECO:0000313" key="1">
    <source>
        <dbReference type="EMBL" id="KAG8546331.1"/>
    </source>
</evidence>
<reference evidence="1" key="1">
    <citation type="thesis" date="2020" institute="ProQuest LLC" country="789 East Eisenhower Parkway, Ann Arbor, MI, USA">
        <title>Comparative Genomics and Chromosome Evolution.</title>
        <authorList>
            <person name="Mudd A.B."/>
        </authorList>
    </citation>
    <scope>NUCLEOTIDE SEQUENCE</scope>
    <source>
        <strain evidence="1">237g6f4</strain>
        <tissue evidence="1">Blood</tissue>
    </source>
</reference>
<sequence>MSSSVHRESQQCHNGVHPDLILEAMEQIGEPCDQDKRKHWTYYRYARCLWNDTTHGLHKTLVDICRYRASLVHVLRVEG</sequence>
<dbReference type="EMBL" id="WNYA01001138">
    <property type="protein sequence ID" value="KAG8546331.1"/>
    <property type="molecule type" value="Genomic_DNA"/>
</dbReference>
<evidence type="ECO:0000313" key="2">
    <source>
        <dbReference type="Proteomes" id="UP000824782"/>
    </source>
</evidence>
<dbReference type="Proteomes" id="UP000824782">
    <property type="component" value="Unassembled WGS sequence"/>
</dbReference>